<evidence type="ECO:0000313" key="3">
    <source>
        <dbReference type="Proteomes" id="UP000680706"/>
    </source>
</evidence>
<dbReference type="PANTHER" id="PTHR41521">
    <property type="match status" value="1"/>
</dbReference>
<feature type="domain" description="DUF1330" evidence="1">
    <location>
        <begin position="3"/>
        <end position="95"/>
    </location>
</feature>
<dbReference type="InterPro" id="IPR010753">
    <property type="entry name" value="DUF1330"/>
</dbReference>
<dbReference type="PANTHER" id="PTHR41521:SF4">
    <property type="entry name" value="BLR0684 PROTEIN"/>
    <property type="match status" value="1"/>
</dbReference>
<gene>
    <name evidence="2" type="ORF">KGB56_22890</name>
</gene>
<dbReference type="InterPro" id="IPR011008">
    <property type="entry name" value="Dimeric_a/b-barrel"/>
</dbReference>
<name>A0ABX8AV87_9HYPH</name>
<dbReference type="EMBL" id="CP074127">
    <property type="protein sequence ID" value="QUS58617.1"/>
    <property type="molecule type" value="Genomic_DNA"/>
</dbReference>
<sequence>MPKAYWVARVNIKNPDIYRFYMEAAPSVLRKHTGRILARGDKAEQLEGQEYHRHVIVEFDSMQDALDCYNSPEYQTAREFRNGIADVETVIIEGVD</sequence>
<dbReference type="Pfam" id="PF07045">
    <property type="entry name" value="DUF1330"/>
    <property type="match status" value="1"/>
</dbReference>
<keyword evidence="3" id="KW-1185">Reference proteome</keyword>
<dbReference type="Gene3D" id="3.30.70.100">
    <property type="match status" value="1"/>
</dbReference>
<organism evidence="2 3">
    <name type="scientific">Pseudovibrio brasiliensis</name>
    <dbReference type="NCBI Taxonomy" id="1898042"/>
    <lineage>
        <taxon>Bacteria</taxon>
        <taxon>Pseudomonadati</taxon>
        <taxon>Pseudomonadota</taxon>
        <taxon>Alphaproteobacteria</taxon>
        <taxon>Hyphomicrobiales</taxon>
        <taxon>Stappiaceae</taxon>
        <taxon>Pseudovibrio</taxon>
    </lineage>
</organism>
<geneLocation type="plasmid" evidence="2 3">
    <name>pAb134-01</name>
</geneLocation>
<keyword evidence="2" id="KW-0614">Plasmid</keyword>
<dbReference type="SUPFAM" id="SSF54909">
    <property type="entry name" value="Dimeric alpha+beta barrel"/>
    <property type="match status" value="1"/>
</dbReference>
<evidence type="ECO:0000313" key="2">
    <source>
        <dbReference type="EMBL" id="QUS58617.1"/>
    </source>
</evidence>
<reference evidence="2 3" key="1">
    <citation type="journal article" date="2021" name="Angew. Chem. Int. Ed. Engl.">
        <title>A novel family of nonribosomal peptides modulate collective behavior in Pseudovibrio bacteria isolated from marine sponges.</title>
        <authorList>
            <person name="Ioca L.P."/>
            <person name="Dai Y."/>
            <person name="Kunakom S."/>
            <person name="Diaz-Espinosa J."/>
            <person name="Krunic A."/>
            <person name="Crnkovic C.M."/>
            <person name="Orjala J."/>
            <person name="Sanchez L.M."/>
            <person name="Ferreira A.G."/>
            <person name="Berlinck R.G.S."/>
            <person name="Eustaquio A.S."/>
        </authorList>
    </citation>
    <scope>NUCLEOTIDE SEQUENCE [LARGE SCALE GENOMIC DNA]</scope>
    <source>
        <strain evidence="2 3">Ab134</strain>
        <plasmid evidence="2 3">pAb134-01</plasmid>
    </source>
</reference>
<dbReference type="Proteomes" id="UP000680706">
    <property type="component" value="Plasmid pAb134-01"/>
</dbReference>
<accession>A0ABX8AV87</accession>
<protein>
    <submittedName>
        <fullName evidence="2">DUF1330 domain-containing protein</fullName>
    </submittedName>
</protein>
<evidence type="ECO:0000259" key="1">
    <source>
        <dbReference type="Pfam" id="PF07045"/>
    </source>
</evidence>
<proteinExistence type="predicted"/>